<dbReference type="PIRSF" id="PIRSF006324">
    <property type="entry name" value="LeuE"/>
    <property type="match status" value="1"/>
</dbReference>
<dbReference type="Pfam" id="PF01810">
    <property type="entry name" value="LysE"/>
    <property type="match status" value="1"/>
</dbReference>
<gene>
    <name evidence="7" type="ORF">GRI91_07200</name>
</gene>
<evidence type="ECO:0000313" key="7">
    <source>
        <dbReference type="EMBL" id="MXO65536.1"/>
    </source>
</evidence>
<keyword evidence="3 6" id="KW-0812">Transmembrane</keyword>
<accession>A0A6I4T3V3</accession>
<evidence type="ECO:0000256" key="2">
    <source>
        <dbReference type="ARBA" id="ARBA00022475"/>
    </source>
</evidence>
<reference evidence="7 8" key="1">
    <citation type="submission" date="2019-12" db="EMBL/GenBank/DDBJ databases">
        <title>Genomic-based taxomic classification of the family Erythrobacteraceae.</title>
        <authorList>
            <person name="Xu L."/>
        </authorList>
    </citation>
    <scope>NUCLEOTIDE SEQUENCE [LARGE SCALE GENOMIC DNA]</scope>
    <source>
        <strain evidence="7 8">LMG 29518</strain>
    </source>
</reference>
<evidence type="ECO:0000256" key="1">
    <source>
        <dbReference type="ARBA" id="ARBA00004651"/>
    </source>
</evidence>
<dbReference type="EMBL" id="WTYT01000003">
    <property type="protein sequence ID" value="MXO65536.1"/>
    <property type="molecule type" value="Genomic_DNA"/>
</dbReference>
<dbReference type="GO" id="GO:0005886">
    <property type="term" value="C:plasma membrane"/>
    <property type="evidence" value="ECO:0007669"/>
    <property type="project" value="UniProtKB-SubCell"/>
</dbReference>
<evidence type="ECO:0000256" key="6">
    <source>
        <dbReference type="SAM" id="Phobius"/>
    </source>
</evidence>
<dbReference type="InterPro" id="IPR001123">
    <property type="entry name" value="LeuE-type"/>
</dbReference>
<organism evidence="7 8">
    <name type="scientific">Altericroceibacterium endophyticum</name>
    <dbReference type="NCBI Taxonomy" id="1808508"/>
    <lineage>
        <taxon>Bacteria</taxon>
        <taxon>Pseudomonadati</taxon>
        <taxon>Pseudomonadota</taxon>
        <taxon>Alphaproteobacteria</taxon>
        <taxon>Sphingomonadales</taxon>
        <taxon>Erythrobacteraceae</taxon>
        <taxon>Altericroceibacterium</taxon>
    </lineage>
</organism>
<dbReference type="PANTHER" id="PTHR30086:SF5">
    <property type="entry name" value="HOMOGENTISATE EXPORT PROTEIN"/>
    <property type="match status" value="1"/>
</dbReference>
<feature type="transmembrane region" description="Helical" evidence="6">
    <location>
        <begin position="191"/>
        <end position="210"/>
    </location>
</feature>
<feature type="transmembrane region" description="Helical" evidence="6">
    <location>
        <begin position="40"/>
        <end position="68"/>
    </location>
</feature>
<proteinExistence type="predicted"/>
<feature type="transmembrane region" description="Helical" evidence="6">
    <location>
        <begin position="118"/>
        <end position="140"/>
    </location>
</feature>
<dbReference type="AlphaFoldDB" id="A0A6I4T3V3"/>
<feature type="transmembrane region" description="Helical" evidence="6">
    <location>
        <begin position="6"/>
        <end position="28"/>
    </location>
</feature>
<keyword evidence="8" id="KW-1185">Reference proteome</keyword>
<comment type="subcellular location">
    <subcellularLocation>
        <location evidence="1">Cell membrane</location>
        <topology evidence="1">Multi-pass membrane protein</topology>
    </subcellularLocation>
</comment>
<keyword evidence="4 6" id="KW-1133">Transmembrane helix</keyword>
<protein>
    <submittedName>
        <fullName evidence="7">LysE family transporter</fullName>
    </submittedName>
</protein>
<dbReference type="RefSeq" id="WP_160735996.1">
    <property type="nucleotide sequence ID" value="NZ_WTYT01000003.1"/>
</dbReference>
<sequence length="214" mass="23013">MSFETWWLFLGTVFLLSGTPGPTMIFILGRGVELGIVRTMAAMAGCFSSLLLVLGASAAGLTALLTALPGVFDVLRYCGAAYLIYLGIRAWMTRSTSTDNIEDEIPASGNARDGKARLFRTGFIIGISNPKLLVFAAAFLPQFIDSAHPQGPQFAIMVATFAATESFWYFTYATGGKSLAHLLDRGTVRRWINRLVGSVFIGFGAALLNAKKAI</sequence>
<dbReference type="GO" id="GO:0042970">
    <property type="term" value="F:homoserine transmembrane transporter activity"/>
    <property type="evidence" value="ECO:0007669"/>
    <property type="project" value="TreeGrafter"/>
</dbReference>
<evidence type="ECO:0000256" key="4">
    <source>
        <dbReference type="ARBA" id="ARBA00022989"/>
    </source>
</evidence>
<dbReference type="PANTHER" id="PTHR30086">
    <property type="entry name" value="ARGININE EXPORTER PROTEIN ARGO"/>
    <property type="match status" value="1"/>
</dbReference>
<feature type="transmembrane region" description="Helical" evidence="6">
    <location>
        <begin position="74"/>
        <end position="92"/>
    </location>
</feature>
<dbReference type="OrthoDB" id="9804822at2"/>
<keyword evidence="5 6" id="KW-0472">Membrane</keyword>
<dbReference type="Proteomes" id="UP000438476">
    <property type="component" value="Unassembled WGS sequence"/>
</dbReference>
<comment type="caution">
    <text evidence="7">The sequence shown here is derived from an EMBL/GenBank/DDBJ whole genome shotgun (WGS) entry which is preliminary data.</text>
</comment>
<evidence type="ECO:0000256" key="3">
    <source>
        <dbReference type="ARBA" id="ARBA00022692"/>
    </source>
</evidence>
<evidence type="ECO:0000313" key="8">
    <source>
        <dbReference type="Proteomes" id="UP000438476"/>
    </source>
</evidence>
<evidence type="ECO:0000256" key="5">
    <source>
        <dbReference type="ARBA" id="ARBA00023136"/>
    </source>
</evidence>
<keyword evidence="2" id="KW-1003">Cell membrane</keyword>
<feature type="transmembrane region" description="Helical" evidence="6">
    <location>
        <begin position="152"/>
        <end position="170"/>
    </location>
</feature>
<name>A0A6I4T3V3_9SPHN</name>